<feature type="region of interest" description="Disordered" evidence="1">
    <location>
        <begin position="41"/>
        <end position="104"/>
    </location>
</feature>
<organism evidence="2 3">
    <name type="scientific">Ramazzottius varieornatus</name>
    <name type="common">Water bear</name>
    <name type="synonym">Tardigrade</name>
    <dbReference type="NCBI Taxonomy" id="947166"/>
    <lineage>
        <taxon>Eukaryota</taxon>
        <taxon>Metazoa</taxon>
        <taxon>Ecdysozoa</taxon>
        <taxon>Tardigrada</taxon>
        <taxon>Eutardigrada</taxon>
        <taxon>Parachela</taxon>
        <taxon>Hypsibioidea</taxon>
        <taxon>Ramazzottiidae</taxon>
        <taxon>Ramazzottius</taxon>
    </lineage>
</organism>
<comment type="caution">
    <text evidence="2">The sequence shown here is derived from an EMBL/GenBank/DDBJ whole genome shotgun (WGS) entry which is preliminary data.</text>
</comment>
<gene>
    <name evidence="2" type="primary">RvY_11249</name>
    <name evidence="2" type="synonym">RvY_11249.1</name>
    <name evidence="2" type="ORF">RvY_11249-1</name>
</gene>
<reference evidence="2 3" key="1">
    <citation type="journal article" date="2016" name="Nat. Commun.">
        <title>Extremotolerant tardigrade genome and improved radiotolerance of human cultured cells by tardigrade-unique protein.</title>
        <authorList>
            <person name="Hashimoto T."/>
            <person name="Horikawa D.D."/>
            <person name="Saito Y."/>
            <person name="Kuwahara H."/>
            <person name="Kozuka-Hata H."/>
            <person name="Shin-I T."/>
            <person name="Minakuchi Y."/>
            <person name="Ohishi K."/>
            <person name="Motoyama A."/>
            <person name="Aizu T."/>
            <person name="Enomoto A."/>
            <person name="Kondo K."/>
            <person name="Tanaka S."/>
            <person name="Hara Y."/>
            <person name="Koshikawa S."/>
            <person name="Sagara H."/>
            <person name="Miura T."/>
            <person name="Yokobori S."/>
            <person name="Miyagawa K."/>
            <person name="Suzuki Y."/>
            <person name="Kubo T."/>
            <person name="Oyama M."/>
            <person name="Kohara Y."/>
            <person name="Fujiyama A."/>
            <person name="Arakawa K."/>
            <person name="Katayama T."/>
            <person name="Toyoda A."/>
            <person name="Kunieda T."/>
        </authorList>
    </citation>
    <scope>NUCLEOTIDE SEQUENCE [LARGE SCALE GENOMIC DNA]</scope>
    <source>
        <strain evidence="2 3">YOKOZUNA-1</strain>
    </source>
</reference>
<proteinExistence type="predicted"/>
<name>A0A1D1VFI3_RAMVA</name>
<accession>A0A1D1VFI3</accession>
<feature type="compositionally biased region" description="Low complexity" evidence="1">
    <location>
        <begin position="94"/>
        <end position="104"/>
    </location>
</feature>
<dbReference type="EMBL" id="BDGG01000006">
    <property type="protein sequence ID" value="GAV00395.1"/>
    <property type="molecule type" value="Genomic_DNA"/>
</dbReference>
<evidence type="ECO:0000313" key="3">
    <source>
        <dbReference type="Proteomes" id="UP000186922"/>
    </source>
</evidence>
<keyword evidence="3" id="KW-1185">Reference proteome</keyword>
<feature type="region of interest" description="Disordered" evidence="1">
    <location>
        <begin position="129"/>
        <end position="152"/>
    </location>
</feature>
<dbReference type="AlphaFoldDB" id="A0A1D1VFI3"/>
<sequence>MSPYMSAFCGRNHSQVFDEDNTLTISSITYTPLSPSMLANHNADSTPCPLDPWASTTSAGPATQSKNTTETQDEERTQPTAPARDEEDSGVPITSANATSASSADLVAEQIEIVATALSSIDPIRNYLEQQKTVDGEPDTGQTEVPTVHDMQ</sequence>
<dbReference type="Proteomes" id="UP000186922">
    <property type="component" value="Unassembled WGS sequence"/>
</dbReference>
<feature type="compositionally biased region" description="Polar residues" evidence="1">
    <location>
        <begin position="54"/>
        <end position="70"/>
    </location>
</feature>
<protein>
    <submittedName>
        <fullName evidence="2">Uncharacterized protein</fullName>
    </submittedName>
</protein>
<evidence type="ECO:0000313" key="2">
    <source>
        <dbReference type="EMBL" id="GAV00395.1"/>
    </source>
</evidence>
<evidence type="ECO:0000256" key="1">
    <source>
        <dbReference type="SAM" id="MobiDB-lite"/>
    </source>
</evidence>